<dbReference type="CDD" id="cd06170">
    <property type="entry name" value="LuxR_C_like"/>
    <property type="match status" value="1"/>
</dbReference>
<dbReference type="InterPro" id="IPR016032">
    <property type="entry name" value="Sig_transdc_resp-reg_C-effctor"/>
</dbReference>
<dbReference type="InterPro" id="IPR011006">
    <property type="entry name" value="CheY-like_superfamily"/>
</dbReference>
<evidence type="ECO:0000259" key="5">
    <source>
        <dbReference type="PROSITE" id="PS50043"/>
    </source>
</evidence>
<protein>
    <submittedName>
        <fullName evidence="7">Response regulator transcription factor</fullName>
    </submittedName>
</protein>
<dbReference type="InterPro" id="IPR000792">
    <property type="entry name" value="Tscrpt_reg_LuxR_C"/>
</dbReference>
<dbReference type="InterPro" id="IPR001789">
    <property type="entry name" value="Sig_transdc_resp-reg_receiver"/>
</dbReference>
<dbReference type="AlphaFoldDB" id="A0AAU7JEF9"/>
<accession>A0AAU7JEF9</accession>
<evidence type="ECO:0000256" key="2">
    <source>
        <dbReference type="ARBA" id="ARBA00023125"/>
    </source>
</evidence>
<feature type="domain" description="Response regulatory" evidence="6">
    <location>
        <begin position="15"/>
        <end position="133"/>
    </location>
</feature>
<dbReference type="GO" id="GO:0003677">
    <property type="term" value="F:DNA binding"/>
    <property type="evidence" value="ECO:0007669"/>
    <property type="project" value="UniProtKB-KW"/>
</dbReference>
<sequence length="224" mass="24840">MDDFGERSSAEEFPIVLVVERNMLLRTCLARLLRQQLTRYDIQEACSAEDFVDLAEKDVRLVTLDIEDRRAADLTVRREIEQARDCFPQAAIAVFSNHDDSASVQALMQCGVRGFLPTFIPFDVAVAALRLVLAGGAYCPAPPPLDAPASPDHLADHSPARLTPREKAVLALMELGHPNKIIAAKLELAENTVKMHVQHIMRKLGAKTRTEAVFVCNNRRVTLS</sequence>
<dbReference type="PROSITE" id="PS50110">
    <property type="entry name" value="RESPONSE_REGULATORY"/>
    <property type="match status" value="1"/>
</dbReference>
<dbReference type="GO" id="GO:0006355">
    <property type="term" value="P:regulation of DNA-templated transcription"/>
    <property type="evidence" value="ECO:0007669"/>
    <property type="project" value="InterPro"/>
</dbReference>
<dbReference type="EMBL" id="CP157484">
    <property type="protein sequence ID" value="XBO38658.1"/>
    <property type="molecule type" value="Genomic_DNA"/>
</dbReference>
<evidence type="ECO:0000256" key="1">
    <source>
        <dbReference type="ARBA" id="ARBA00023015"/>
    </source>
</evidence>
<reference evidence="7" key="1">
    <citation type="submission" date="2024-05" db="EMBL/GenBank/DDBJ databases">
        <authorList>
            <person name="Kim S."/>
            <person name="Heo J."/>
            <person name="Choi H."/>
            <person name="Choi Y."/>
            <person name="Kwon S.-W."/>
            <person name="Kim Y."/>
        </authorList>
    </citation>
    <scope>NUCLEOTIDE SEQUENCE</scope>
    <source>
        <strain evidence="7">KACC 23698</strain>
    </source>
</reference>
<proteinExistence type="predicted"/>
<dbReference type="InterPro" id="IPR036388">
    <property type="entry name" value="WH-like_DNA-bd_sf"/>
</dbReference>
<keyword evidence="3" id="KW-0804">Transcription</keyword>
<dbReference type="PANTHER" id="PTHR44688:SF16">
    <property type="entry name" value="DNA-BINDING TRANSCRIPTIONAL ACTIVATOR DEVR_DOSR"/>
    <property type="match status" value="1"/>
</dbReference>
<keyword evidence="1" id="KW-0805">Transcription regulation</keyword>
<dbReference type="PROSITE" id="PS00622">
    <property type="entry name" value="HTH_LUXR_1"/>
    <property type="match status" value="1"/>
</dbReference>
<feature type="modified residue" description="4-aspartylphosphate" evidence="4">
    <location>
        <position position="65"/>
    </location>
</feature>
<dbReference type="SUPFAM" id="SSF46894">
    <property type="entry name" value="C-terminal effector domain of the bipartite response regulators"/>
    <property type="match status" value="1"/>
</dbReference>
<dbReference type="GO" id="GO:0000160">
    <property type="term" value="P:phosphorelay signal transduction system"/>
    <property type="evidence" value="ECO:0007669"/>
    <property type="project" value="InterPro"/>
</dbReference>
<dbReference type="SUPFAM" id="SSF52172">
    <property type="entry name" value="CheY-like"/>
    <property type="match status" value="1"/>
</dbReference>
<dbReference type="RefSeq" id="WP_406855499.1">
    <property type="nucleotide sequence ID" value="NZ_CP157484.1"/>
</dbReference>
<dbReference type="PRINTS" id="PR00038">
    <property type="entry name" value="HTHLUXR"/>
</dbReference>
<dbReference type="Gene3D" id="3.40.50.2300">
    <property type="match status" value="1"/>
</dbReference>
<gene>
    <name evidence="7" type="ORF">ABEG18_23675</name>
</gene>
<keyword evidence="4" id="KW-0597">Phosphoprotein</keyword>
<feature type="domain" description="HTH luxR-type" evidence="5">
    <location>
        <begin position="155"/>
        <end position="220"/>
    </location>
</feature>
<dbReference type="PROSITE" id="PS50043">
    <property type="entry name" value="HTH_LUXR_2"/>
    <property type="match status" value="1"/>
</dbReference>
<dbReference type="Gene3D" id="1.10.10.10">
    <property type="entry name" value="Winged helix-like DNA-binding domain superfamily/Winged helix DNA-binding domain"/>
    <property type="match status" value="1"/>
</dbReference>
<dbReference type="PANTHER" id="PTHR44688">
    <property type="entry name" value="DNA-BINDING TRANSCRIPTIONAL ACTIVATOR DEVR_DOSR"/>
    <property type="match status" value="1"/>
</dbReference>
<keyword evidence="2" id="KW-0238">DNA-binding</keyword>
<evidence type="ECO:0000259" key="6">
    <source>
        <dbReference type="PROSITE" id="PS50110"/>
    </source>
</evidence>
<evidence type="ECO:0000313" key="7">
    <source>
        <dbReference type="EMBL" id="XBO38658.1"/>
    </source>
</evidence>
<dbReference type="SMART" id="SM00421">
    <property type="entry name" value="HTH_LUXR"/>
    <property type="match status" value="1"/>
</dbReference>
<name>A0AAU7JEF9_9HYPH</name>
<evidence type="ECO:0000256" key="4">
    <source>
        <dbReference type="PROSITE-ProRule" id="PRU00169"/>
    </source>
</evidence>
<organism evidence="7">
    <name type="scientific">Alsobacter sp. KACC 23698</name>
    <dbReference type="NCBI Taxonomy" id="3149229"/>
    <lineage>
        <taxon>Bacteria</taxon>
        <taxon>Pseudomonadati</taxon>
        <taxon>Pseudomonadota</taxon>
        <taxon>Alphaproteobacteria</taxon>
        <taxon>Hyphomicrobiales</taxon>
        <taxon>Alsobacteraceae</taxon>
        <taxon>Alsobacter</taxon>
    </lineage>
</organism>
<evidence type="ECO:0000256" key="3">
    <source>
        <dbReference type="ARBA" id="ARBA00023163"/>
    </source>
</evidence>
<dbReference type="Pfam" id="PF00196">
    <property type="entry name" value="GerE"/>
    <property type="match status" value="1"/>
</dbReference>